<dbReference type="eggNOG" id="ENOG502ZBPB">
    <property type="taxonomic scope" value="Bacteria"/>
</dbReference>
<evidence type="ECO:0000313" key="2">
    <source>
        <dbReference type="EMBL" id="GAD17060.1"/>
    </source>
</evidence>
<protein>
    <submittedName>
        <fullName evidence="2">CRISPR system casD CASCADE complex protein</fullName>
    </submittedName>
</protein>
<dbReference type="AlphaFoldDB" id="S4PQB2"/>
<dbReference type="InterPro" id="IPR010147">
    <property type="entry name" value="CRISPR-assoc_prot_CasD"/>
</dbReference>
<dbReference type="GO" id="GO:0003723">
    <property type="term" value="F:RNA binding"/>
    <property type="evidence" value="ECO:0007669"/>
    <property type="project" value="InterPro"/>
</dbReference>
<dbReference type="GO" id="GO:0051607">
    <property type="term" value="P:defense response to virus"/>
    <property type="evidence" value="ECO:0007669"/>
    <property type="project" value="UniProtKB-KW"/>
</dbReference>
<dbReference type="InterPro" id="IPR013422">
    <property type="entry name" value="CRISPR-assoc_prot_Cas5_N"/>
</dbReference>
<name>S4PQB2_9LACO</name>
<gene>
    <name evidence="2" type="ORF">LOT_1598</name>
</gene>
<keyword evidence="1" id="KW-0051">Antiviral defense</keyword>
<evidence type="ECO:0000256" key="1">
    <source>
        <dbReference type="ARBA" id="ARBA00023118"/>
    </source>
</evidence>
<evidence type="ECO:0000313" key="3">
    <source>
        <dbReference type="Proteomes" id="UP000016361"/>
    </source>
</evidence>
<dbReference type="NCBIfam" id="TIGR02593">
    <property type="entry name" value="CRISPR_cas5"/>
    <property type="match status" value="1"/>
</dbReference>
<dbReference type="GO" id="GO:0043571">
    <property type="term" value="P:maintenance of CRISPR repeat elements"/>
    <property type="evidence" value="ECO:0007669"/>
    <property type="project" value="InterPro"/>
</dbReference>
<organism evidence="2 3">
    <name type="scientific">Lentilactobacillus otakiensis DSM 19908 = JCM 15040</name>
    <dbReference type="NCBI Taxonomy" id="1423780"/>
    <lineage>
        <taxon>Bacteria</taxon>
        <taxon>Bacillati</taxon>
        <taxon>Bacillota</taxon>
        <taxon>Bacilli</taxon>
        <taxon>Lactobacillales</taxon>
        <taxon>Lactobacillaceae</taxon>
        <taxon>Lentilactobacillus</taxon>
    </lineage>
</organism>
<dbReference type="NCBIfam" id="TIGR01868">
    <property type="entry name" value="casD_Cas5e"/>
    <property type="match status" value="1"/>
</dbReference>
<keyword evidence="3" id="KW-1185">Reference proteome</keyword>
<comment type="caution">
    <text evidence="2">The sequence shown here is derived from an EMBL/GenBank/DDBJ whole genome shotgun (WGS) entry which is preliminary data.</text>
</comment>
<dbReference type="Pfam" id="PF09704">
    <property type="entry name" value="Cas_Cas5d"/>
    <property type="match status" value="1"/>
</dbReference>
<dbReference type="EMBL" id="BASH01000005">
    <property type="protein sequence ID" value="GAD17060.1"/>
    <property type="molecule type" value="Genomic_DNA"/>
</dbReference>
<dbReference type="PATRIC" id="fig|1423780.4.peg.1876"/>
<sequence>MQSYGNEASFNRRTSWDYPSKSAVIGMIAAAMGYQRNDKRIVQLNKLNFAVRVDQPGQIMTDFQIVEWDQKAGKRQLSYREYLQDAVFIVALGSEDDQLIDNIEFALKRPYFPLFLGRRANVPAGVLNLKSFPDEGPIDVLKHLQWQASTWYQKRLRRKSEVPVDIVADADLLHNVRTLLVKDRVKSFDQRNRQYGFRKTGDKTIVLTNPHAQKANPETGHDIFGAV</sequence>
<dbReference type="Gene3D" id="3.30.70.2660">
    <property type="match status" value="1"/>
</dbReference>
<dbReference type="CDD" id="cd09645">
    <property type="entry name" value="Cas5_I-E"/>
    <property type="match status" value="1"/>
</dbReference>
<reference evidence="3" key="1">
    <citation type="journal article" date="2013" name="Genome Announc.">
        <title>Draft Genome Sequence of D-Branched-Chain Amino Acid Producer Lactobacillus otakiensis JCM 15040T, Isolated from a Traditional Japanese Pickle.</title>
        <authorList>
            <person name="Doi K."/>
            <person name="Mori K."/>
            <person name="Mutaguchi Y."/>
            <person name="Tashiro K."/>
            <person name="Fujino Y."/>
            <person name="Ohmori T."/>
            <person name="Kuhara S."/>
            <person name="Ohshima T."/>
        </authorList>
    </citation>
    <scope>NUCLEOTIDE SEQUENCE [LARGE SCALE GENOMIC DNA]</scope>
    <source>
        <strain evidence="3">JCM 15040</strain>
    </source>
</reference>
<dbReference type="Proteomes" id="UP000016361">
    <property type="component" value="Unassembled WGS sequence"/>
</dbReference>
<proteinExistence type="predicted"/>
<dbReference type="InterPro" id="IPR021124">
    <property type="entry name" value="CRISPR-assoc_prot_Cas5"/>
</dbReference>
<accession>S4PQB2</accession>
<dbReference type="STRING" id="1423780.FD05_GL001853"/>